<organism evidence="1 2">
    <name type="scientific">Acidiphilium cryptum (strain JF-5)</name>
    <dbReference type="NCBI Taxonomy" id="349163"/>
    <lineage>
        <taxon>Bacteria</taxon>
        <taxon>Pseudomonadati</taxon>
        <taxon>Pseudomonadota</taxon>
        <taxon>Alphaproteobacteria</taxon>
        <taxon>Acetobacterales</taxon>
        <taxon>Acidocellaceae</taxon>
        <taxon>Acidiphilium</taxon>
    </lineage>
</organism>
<dbReference type="AlphaFoldDB" id="A5FWL2"/>
<accession>A5FWL2</accession>
<dbReference type="KEGG" id="acr:Acry_0774"/>
<dbReference type="STRING" id="349163.Acry_0774"/>
<reference evidence="1 2" key="1">
    <citation type="submission" date="2007-05" db="EMBL/GenBank/DDBJ databases">
        <title>Complete sequence of chromosome of Acidiphilium cryptum JF-5.</title>
        <authorList>
            <consortium name="US DOE Joint Genome Institute"/>
            <person name="Copeland A."/>
            <person name="Lucas S."/>
            <person name="Lapidus A."/>
            <person name="Barry K."/>
            <person name="Detter J.C."/>
            <person name="Glavina del Rio T."/>
            <person name="Hammon N."/>
            <person name="Israni S."/>
            <person name="Dalin E."/>
            <person name="Tice H."/>
            <person name="Pitluck S."/>
            <person name="Sims D."/>
            <person name="Brettin T."/>
            <person name="Bruce D."/>
            <person name="Han C."/>
            <person name="Schmutz J."/>
            <person name="Larimer F."/>
            <person name="Land M."/>
            <person name="Hauser L."/>
            <person name="Kyrpides N."/>
            <person name="Kim E."/>
            <person name="Magnuson T."/>
            <person name="Richardson P."/>
        </authorList>
    </citation>
    <scope>NUCLEOTIDE SEQUENCE [LARGE SCALE GENOMIC DNA]</scope>
    <source>
        <strain evidence="1 2">JF-5</strain>
    </source>
</reference>
<evidence type="ECO:0000313" key="2">
    <source>
        <dbReference type="Proteomes" id="UP000000245"/>
    </source>
</evidence>
<gene>
    <name evidence="1" type="ordered locus">Acry_0774</name>
</gene>
<evidence type="ECO:0000313" key="1">
    <source>
        <dbReference type="EMBL" id="ABQ29994.1"/>
    </source>
</evidence>
<proteinExistence type="predicted"/>
<protein>
    <submittedName>
        <fullName evidence="1">Uncharacterized protein</fullName>
    </submittedName>
</protein>
<dbReference type="EMBL" id="CP000697">
    <property type="protein sequence ID" value="ABQ29994.1"/>
    <property type="molecule type" value="Genomic_DNA"/>
</dbReference>
<name>A5FWL2_ACICJ</name>
<dbReference type="RefSeq" id="WP_011941765.1">
    <property type="nucleotide sequence ID" value="NC_009484.1"/>
</dbReference>
<sequence length="93" mass="10818">MSHRHKSRIVIDDIRIGLEEFVKDFVRNDPGVERRLIIQALCEYTTATGVLILGHEQLVQMLWQAAKDLEPQLETRVAKTYNETQERMAARRA</sequence>
<dbReference type="HOGENOM" id="CLU_2393132_0_0_5"/>
<keyword evidence="2" id="KW-1185">Reference proteome</keyword>
<dbReference type="Proteomes" id="UP000000245">
    <property type="component" value="Chromosome"/>
</dbReference>